<comment type="subunit">
    <text evidence="1">Homodimer.</text>
</comment>
<keyword evidence="1" id="KW-0052">Apoplast</keyword>
<dbReference type="AlphaFoldDB" id="A0A540KYL5"/>
<comment type="subcellular location">
    <subcellularLocation>
        <location evidence="1">Secreted</location>
        <location evidence="1">Extracellular space</location>
        <location evidence="1">Apoplast</location>
    </subcellularLocation>
</comment>
<comment type="caution">
    <text evidence="2">The sequence shown here is derived from an EMBL/GenBank/DDBJ whole genome shotgun (WGS) entry which is preliminary data.</text>
</comment>
<organism evidence="2 3">
    <name type="scientific">Malus baccata</name>
    <name type="common">Siberian crab apple</name>
    <name type="synonym">Pyrus baccata</name>
    <dbReference type="NCBI Taxonomy" id="106549"/>
    <lineage>
        <taxon>Eukaryota</taxon>
        <taxon>Viridiplantae</taxon>
        <taxon>Streptophyta</taxon>
        <taxon>Embryophyta</taxon>
        <taxon>Tracheophyta</taxon>
        <taxon>Spermatophyta</taxon>
        <taxon>Magnoliopsida</taxon>
        <taxon>eudicotyledons</taxon>
        <taxon>Gunneridae</taxon>
        <taxon>Pentapetalae</taxon>
        <taxon>rosids</taxon>
        <taxon>fabids</taxon>
        <taxon>Rosales</taxon>
        <taxon>Rosaceae</taxon>
        <taxon>Amygdaloideae</taxon>
        <taxon>Maleae</taxon>
        <taxon>Malus</taxon>
    </lineage>
</organism>
<dbReference type="InterPro" id="IPR004265">
    <property type="entry name" value="Dirigent"/>
</dbReference>
<reference evidence="2 3" key="1">
    <citation type="journal article" date="2019" name="G3 (Bethesda)">
        <title>Sequencing of a Wild Apple (Malus baccata) Genome Unravels the Differences Between Cultivated and Wild Apple Species Regarding Disease Resistance and Cold Tolerance.</title>
        <authorList>
            <person name="Chen X."/>
        </authorList>
    </citation>
    <scope>NUCLEOTIDE SEQUENCE [LARGE SCALE GENOMIC DNA]</scope>
    <source>
        <strain evidence="3">cv. Shandingzi</strain>
        <tissue evidence="2">Leaves</tissue>
    </source>
</reference>
<sequence length="125" mass="13568">MHQPMALKFIPKLSAQSIILVMVLAMAPFPLPVRATPKSKETQLSLYLQDITAGPNARDIPLVASVGRAQGLTKTSGLDGRNALVLISIVFTNKEYNGSTLEIQGISKQFEEVKELSVVSGTRKF</sequence>
<proteinExistence type="inferred from homology"/>
<keyword evidence="3" id="KW-1185">Reference proteome</keyword>
<dbReference type="Pfam" id="PF03018">
    <property type="entry name" value="Dirigent"/>
    <property type="match status" value="1"/>
</dbReference>
<evidence type="ECO:0000313" key="2">
    <source>
        <dbReference type="EMBL" id="TQD79323.1"/>
    </source>
</evidence>
<evidence type="ECO:0000313" key="3">
    <source>
        <dbReference type="Proteomes" id="UP000315295"/>
    </source>
</evidence>
<accession>A0A540KYL5</accession>
<dbReference type="EMBL" id="VIEB01000865">
    <property type="protein sequence ID" value="TQD79323.1"/>
    <property type="molecule type" value="Genomic_DNA"/>
</dbReference>
<dbReference type="PANTHER" id="PTHR21495">
    <property type="entry name" value="NUCLEOPORIN-RELATED"/>
    <property type="match status" value="1"/>
</dbReference>
<gene>
    <name evidence="2" type="ORF">C1H46_035160</name>
</gene>
<dbReference type="STRING" id="106549.A0A540KYL5"/>
<protein>
    <recommendedName>
        <fullName evidence="1">Dirigent protein</fullName>
    </recommendedName>
</protein>
<comment type="similarity">
    <text evidence="1">Belongs to the plant dirigent protein family.</text>
</comment>
<evidence type="ECO:0000256" key="1">
    <source>
        <dbReference type="RuleBase" id="RU363099"/>
    </source>
</evidence>
<comment type="function">
    <text evidence="1">Dirigent proteins impart stereoselectivity on the phenoxy radical-coupling reaction, yielding optically active lignans from two molecules of coniferyl alcohol in the biosynthesis of lignans, flavonolignans, and alkaloids and thus plays a central role in plant secondary metabolism.</text>
</comment>
<name>A0A540KYL5_MALBA</name>
<dbReference type="GO" id="GO:0048046">
    <property type="term" value="C:apoplast"/>
    <property type="evidence" value="ECO:0007669"/>
    <property type="project" value="UniProtKB-SubCell"/>
</dbReference>
<keyword evidence="1" id="KW-0964">Secreted</keyword>
<dbReference type="Proteomes" id="UP000315295">
    <property type="component" value="Unassembled WGS sequence"/>
</dbReference>